<evidence type="ECO:0000259" key="3">
    <source>
        <dbReference type="PROSITE" id="PS51462"/>
    </source>
</evidence>
<dbReference type="InterPro" id="IPR000086">
    <property type="entry name" value="NUDIX_hydrolase_dom"/>
</dbReference>
<protein>
    <submittedName>
        <fullName evidence="4">NUDIX hydrolase</fullName>
    </submittedName>
</protein>
<accession>A0A1L9QTA8</accession>
<dbReference type="PANTHER" id="PTHR43046">
    <property type="entry name" value="GDP-MANNOSE MANNOSYL HYDROLASE"/>
    <property type="match status" value="1"/>
</dbReference>
<dbReference type="PROSITE" id="PS51462">
    <property type="entry name" value="NUDIX"/>
    <property type="match status" value="1"/>
</dbReference>
<dbReference type="PANTHER" id="PTHR43046:SF14">
    <property type="entry name" value="MUTT_NUDIX FAMILY PROTEIN"/>
    <property type="match status" value="1"/>
</dbReference>
<name>A0A1L9QTA8_9CYAN</name>
<gene>
    <name evidence="4" type="ORF">BI308_08960</name>
</gene>
<dbReference type="Proteomes" id="UP000183940">
    <property type="component" value="Unassembled WGS sequence"/>
</dbReference>
<feature type="domain" description="Nudix hydrolase" evidence="3">
    <location>
        <begin position="6"/>
        <end position="143"/>
    </location>
</feature>
<dbReference type="SUPFAM" id="SSF55811">
    <property type="entry name" value="Nudix"/>
    <property type="match status" value="1"/>
</dbReference>
<dbReference type="InterPro" id="IPR020084">
    <property type="entry name" value="NUDIX_hydrolase_CS"/>
</dbReference>
<evidence type="ECO:0000256" key="1">
    <source>
        <dbReference type="ARBA" id="ARBA00001946"/>
    </source>
</evidence>
<proteinExistence type="predicted"/>
<evidence type="ECO:0000313" key="5">
    <source>
        <dbReference type="Proteomes" id="UP000183940"/>
    </source>
</evidence>
<reference evidence="4" key="1">
    <citation type="submission" date="2016-10" db="EMBL/GenBank/DDBJ databases">
        <title>CRISPR-Cas defence system in Roseofilum reptotaenium: evidence of a bacteriophage-cyanobacterium arms race in the coral black band disease.</title>
        <authorList>
            <person name="Buerger P."/>
            <person name="Wood-Charlson E.M."/>
            <person name="Weynberg K.D."/>
            <person name="Willis B."/>
            <person name="Van Oppen M.J."/>
        </authorList>
    </citation>
    <scope>NUCLEOTIDE SEQUENCE [LARGE SCALE GENOMIC DNA]</scope>
    <source>
        <strain evidence="4">AO1-A</strain>
    </source>
</reference>
<evidence type="ECO:0000256" key="2">
    <source>
        <dbReference type="ARBA" id="ARBA00022801"/>
    </source>
</evidence>
<dbReference type="InterPro" id="IPR015797">
    <property type="entry name" value="NUDIX_hydrolase-like_dom_sf"/>
</dbReference>
<dbReference type="STRING" id="1925591.BI308_08960"/>
<keyword evidence="2 4" id="KW-0378">Hydrolase</keyword>
<comment type="caution">
    <text evidence="4">The sequence shown here is derived from an EMBL/GenBank/DDBJ whole genome shotgun (WGS) entry which is preliminary data.</text>
</comment>
<dbReference type="Gene3D" id="3.90.79.10">
    <property type="entry name" value="Nucleoside Triphosphate Pyrophosphohydrolase"/>
    <property type="match status" value="1"/>
</dbReference>
<evidence type="ECO:0000313" key="4">
    <source>
        <dbReference type="EMBL" id="OJJ25856.1"/>
    </source>
</evidence>
<dbReference type="AlphaFoldDB" id="A0A1L9QTA8"/>
<dbReference type="CDD" id="cd04688">
    <property type="entry name" value="NUDIX_Hydrolase"/>
    <property type="match status" value="1"/>
</dbReference>
<sequence>MSKKKPTIRVIALGLIRDGDRLFLSEGYDQDKDHTFYRALGGGVEFGETCRETLQREFREELNAELTQIEYLGCIESLFTYQSQPRHEILQLYRAQFVDPRFYQQNRFTFHEKKRSKTALWVNISACKSGQVRVVPPEFLGYL</sequence>
<organism evidence="4 5">
    <name type="scientific">Roseofilum reptotaenium AO1-A</name>
    <dbReference type="NCBI Taxonomy" id="1925591"/>
    <lineage>
        <taxon>Bacteria</taxon>
        <taxon>Bacillati</taxon>
        <taxon>Cyanobacteriota</taxon>
        <taxon>Cyanophyceae</taxon>
        <taxon>Desertifilales</taxon>
        <taxon>Desertifilaceae</taxon>
        <taxon>Roseofilum</taxon>
    </lineage>
</organism>
<dbReference type="GO" id="GO:0016787">
    <property type="term" value="F:hydrolase activity"/>
    <property type="evidence" value="ECO:0007669"/>
    <property type="project" value="UniProtKB-KW"/>
</dbReference>
<keyword evidence="5" id="KW-1185">Reference proteome</keyword>
<dbReference type="EMBL" id="MLAW01000012">
    <property type="protein sequence ID" value="OJJ25856.1"/>
    <property type="molecule type" value="Genomic_DNA"/>
</dbReference>
<dbReference type="PROSITE" id="PS00893">
    <property type="entry name" value="NUDIX_BOX"/>
    <property type="match status" value="1"/>
</dbReference>
<dbReference type="Pfam" id="PF00293">
    <property type="entry name" value="NUDIX"/>
    <property type="match status" value="1"/>
</dbReference>
<comment type="cofactor">
    <cofactor evidence="1">
        <name>Mg(2+)</name>
        <dbReference type="ChEBI" id="CHEBI:18420"/>
    </cofactor>
</comment>